<keyword evidence="2" id="KW-1185">Reference proteome</keyword>
<accession>A0ABQ4Q7Y7</accession>
<name>A0ABQ4Q7Y7_9BURK</name>
<gene>
    <name evidence="1" type="ORF">NCCP691_31700</name>
</gene>
<dbReference type="EMBL" id="BPMK01000015">
    <property type="protein sequence ID" value="GIZ53156.1"/>
    <property type="molecule type" value="Genomic_DNA"/>
</dbReference>
<evidence type="ECO:0000313" key="1">
    <source>
        <dbReference type="EMBL" id="GIZ53156.1"/>
    </source>
</evidence>
<dbReference type="Proteomes" id="UP000887222">
    <property type="component" value="Unassembled WGS sequence"/>
</dbReference>
<evidence type="ECO:0008006" key="3">
    <source>
        <dbReference type="Google" id="ProtNLM"/>
    </source>
</evidence>
<sequence>MAILEDSKDTAAIVAATRHWLEAAVIGLNLCPFAKSVHIKGQARHAVSDARTPEELLGDLVAELQRLHATPAEETDTTLLIHPWVLGDFLDYNAFLDVAEAAVDELGLSGELQVASFHPDYQFADAGADDIGNFTNRSPYPILHLLREASIDRAVAAFPDAEEIYSRNIETMQRLGLDGWKALMAAPKDEK</sequence>
<reference evidence="1 2" key="1">
    <citation type="journal article" date="2022" name="Int. J. Syst. Evol. Microbiol.">
        <title>Noviherbaspirillum aridicola sp. nov., isolated from an arid soil in Pakistan.</title>
        <authorList>
            <person name="Khan I.U."/>
            <person name="Saqib M."/>
            <person name="Amin A."/>
            <person name="Hussain F."/>
            <person name="Li L."/>
            <person name="Liu Y.H."/>
            <person name="Fang B.Z."/>
            <person name="Ahmed I."/>
            <person name="Li W.J."/>
        </authorList>
    </citation>
    <scope>NUCLEOTIDE SEQUENCE [LARGE SCALE GENOMIC DNA]</scope>
    <source>
        <strain evidence="1 2">NCCP-691</strain>
    </source>
</reference>
<dbReference type="InterPro" id="IPR009858">
    <property type="entry name" value="DUF1415"/>
</dbReference>
<evidence type="ECO:0000313" key="2">
    <source>
        <dbReference type="Proteomes" id="UP000887222"/>
    </source>
</evidence>
<organism evidence="1 2">
    <name type="scientific">Noviherbaspirillum aridicola</name>
    <dbReference type="NCBI Taxonomy" id="2849687"/>
    <lineage>
        <taxon>Bacteria</taxon>
        <taxon>Pseudomonadati</taxon>
        <taxon>Pseudomonadota</taxon>
        <taxon>Betaproteobacteria</taxon>
        <taxon>Burkholderiales</taxon>
        <taxon>Oxalobacteraceae</taxon>
        <taxon>Noviherbaspirillum</taxon>
    </lineage>
</organism>
<dbReference type="Pfam" id="PF07209">
    <property type="entry name" value="DUF1415"/>
    <property type="match status" value="1"/>
</dbReference>
<dbReference type="RefSeq" id="WP_220809582.1">
    <property type="nucleotide sequence ID" value="NZ_BPMK01000015.1"/>
</dbReference>
<proteinExistence type="predicted"/>
<protein>
    <recommendedName>
        <fullName evidence="3">DUF1415 domain-containing protein</fullName>
    </recommendedName>
</protein>
<comment type="caution">
    <text evidence="1">The sequence shown here is derived from an EMBL/GenBank/DDBJ whole genome shotgun (WGS) entry which is preliminary data.</text>
</comment>